<comment type="subcellular location">
    <subcellularLocation>
        <location evidence="1">Endomembrane system</location>
        <topology evidence="1">Multi-pass membrane protein</topology>
    </subcellularLocation>
</comment>
<gene>
    <name evidence="8" type="ORF">TeGR_g2429</name>
</gene>
<name>A0ABQ6M4V7_9STRA</name>
<dbReference type="SUPFAM" id="SSF103473">
    <property type="entry name" value="MFS general substrate transporter"/>
    <property type="match status" value="1"/>
</dbReference>
<dbReference type="Pfam" id="PF11700">
    <property type="entry name" value="ATG22"/>
    <property type="match status" value="1"/>
</dbReference>
<sequence length="501" mass="54654">MACPDWVGRVLGFRFLAMNKEARAFMYDALARAPLFISILFLSTVFLQYANLEAGCTKDGWEIEAGQTEEDAIEAEVECNGKAFGFKPSSILTTLNTGAGLLLAVILPVAGAIVDHTPHRKSVTLYALYLFWFSNFLQIFTFQTTFFIMVLVQGLISAQSYLVHQTALFAYLTEVVDDIERDVSDLNAAARVWEVGAMFMFMIPVIIVGRLFFPDDQIGMARFGQIAACVMSIPGILVVRKDLGERPALSPVPKGKSVYTQGFTKIKTTLTSLQSTNVNVVKYLTAFVFFEAGNSNLINASTTLITQQLKISDPSGILGFILIVTIPGAAMAPKMKQWLGIKRAVMSVIGINVLGTLSIIFFVNAPSRASGVWFTGLLYGIGLGMTYPLQRSLYMYLIPSGQETEMIGLVQFSGIILSWAPSLAFTVLNERIGDLRLAMVSILAFHVIGMLLLTRIDLEQGLADAAKTADKRFKVGVGEKTVDEAEVGVELAAVGPEEQAL</sequence>
<feature type="transmembrane region" description="Helical" evidence="7">
    <location>
        <begin position="435"/>
        <end position="453"/>
    </location>
</feature>
<dbReference type="Proteomes" id="UP001165060">
    <property type="component" value="Unassembled WGS sequence"/>
</dbReference>
<feature type="transmembrane region" description="Helical" evidence="7">
    <location>
        <begin position="126"/>
        <end position="152"/>
    </location>
</feature>
<keyword evidence="5 7" id="KW-1133">Transmembrane helix</keyword>
<feature type="transmembrane region" description="Helical" evidence="7">
    <location>
        <begin position="371"/>
        <end position="389"/>
    </location>
</feature>
<organism evidence="8 9">
    <name type="scientific">Tetraparma gracilis</name>
    <dbReference type="NCBI Taxonomy" id="2962635"/>
    <lineage>
        <taxon>Eukaryota</taxon>
        <taxon>Sar</taxon>
        <taxon>Stramenopiles</taxon>
        <taxon>Ochrophyta</taxon>
        <taxon>Bolidophyceae</taxon>
        <taxon>Parmales</taxon>
        <taxon>Triparmaceae</taxon>
        <taxon>Tetraparma</taxon>
    </lineage>
</organism>
<comment type="caution">
    <text evidence="8">The sequence shown here is derived from an EMBL/GenBank/DDBJ whole genome shotgun (WGS) entry which is preliminary data.</text>
</comment>
<dbReference type="InterPro" id="IPR050495">
    <property type="entry name" value="ATG22/LtaA_families"/>
</dbReference>
<feature type="transmembrane region" description="Helical" evidence="7">
    <location>
        <begin position="409"/>
        <end position="429"/>
    </location>
</feature>
<evidence type="ECO:0008006" key="10">
    <source>
        <dbReference type="Google" id="ProtNLM"/>
    </source>
</evidence>
<feature type="transmembrane region" description="Helical" evidence="7">
    <location>
        <begin position="344"/>
        <end position="365"/>
    </location>
</feature>
<dbReference type="PANTHER" id="PTHR23519:SF1">
    <property type="entry name" value="AUTOPHAGY-RELATED PROTEIN 22"/>
    <property type="match status" value="1"/>
</dbReference>
<feature type="transmembrane region" description="Helical" evidence="7">
    <location>
        <begin position="91"/>
        <end position="114"/>
    </location>
</feature>
<keyword evidence="4 7" id="KW-0812">Transmembrane</keyword>
<dbReference type="PANTHER" id="PTHR23519">
    <property type="entry name" value="AUTOPHAGY-RELATED PROTEIN 22"/>
    <property type="match status" value="1"/>
</dbReference>
<evidence type="ECO:0000256" key="3">
    <source>
        <dbReference type="ARBA" id="ARBA00022448"/>
    </source>
</evidence>
<protein>
    <recommendedName>
        <fullName evidence="10">MFS general substrate transporter</fullName>
    </recommendedName>
</protein>
<dbReference type="EMBL" id="BRYB01003721">
    <property type="protein sequence ID" value="GMI19477.1"/>
    <property type="molecule type" value="Genomic_DNA"/>
</dbReference>
<feature type="transmembrane region" description="Helical" evidence="7">
    <location>
        <begin position="195"/>
        <end position="213"/>
    </location>
</feature>
<evidence type="ECO:0000256" key="1">
    <source>
        <dbReference type="ARBA" id="ARBA00004127"/>
    </source>
</evidence>
<evidence type="ECO:0000256" key="6">
    <source>
        <dbReference type="ARBA" id="ARBA00023136"/>
    </source>
</evidence>
<dbReference type="Gene3D" id="1.20.1250.20">
    <property type="entry name" value="MFS general substrate transporter like domains"/>
    <property type="match status" value="1"/>
</dbReference>
<keyword evidence="9" id="KW-1185">Reference proteome</keyword>
<reference evidence="8 9" key="1">
    <citation type="journal article" date="2023" name="Commun. Biol.">
        <title>Genome analysis of Parmales, the sister group of diatoms, reveals the evolutionary specialization of diatoms from phago-mixotrophs to photoautotrophs.</title>
        <authorList>
            <person name="Ban H."/>
            <person name="Sato S."/>
            <person name="Yoshikawa S."/>
            <person name="Yamada K."/>
            <person name="Nakamura Y."/>
            <person name="Ichinomiya M."/>
            <person name="Sato N."/>
            <person name="Blanc-Mathieu R."/>
            <person name="Endo H."/>
            <person name="Kuwata A."/>
            <person name="Ogata H."/>
        </authorList>
    </citation>
    <scope>NUCLEOTIDE SEQUENCE [LARGE SCALE GENOMIC DNA]</scope>
</reference>
<keyword evidence="6 7" id="KW-0472">Membrane</keyword>
<evidence type="ECO:0000256" key="5">
    <source>
        <dbReference type="ARBA" id="ARBA00022989"/>
    </source>
</evidence>
<proteinExistence type="inferred from homology"/>
<feature type="transmembrane region" description="Helical" evidence="7">
    <location>
        <begin position="29"/>
        <end position="50"/>
    </location>
</feature>
<feature type="transmembrane region" description="Helical" evidence="7">
    <location>
        <begin position="315"/>
        <end position="332"/>
    </location>
</feature>
<accession>A0ABQ6M4V7</accession>
<comment type="similarity">
    <text evidence="2">Belongs to the ATG22 family.</text>
</comment>
<evidence type="ECO:0000256" key="2">
    <source>
        <dbReference type="ARBA" id="ARBA00006978"/>
    </source>
</evidence>
<evidence type="ECO:0000256" key="7">
    <source>
        <dbReference type="SAM" id="Phobius"/>
    </source>
</evidence>
<evidence type="ECO:0000313" key="8">
    <source>
        <dbReference type="EMBL" id="GMI19477.1"/>
    </source>
</evidence>
<keyword evidence="3" id="KW-0813">Transport</keyword>
<dbReference type="InterPro" id="IPR024671">
    <property type="entry name" value="Atg22-like"/>
</dbReference>
<dbReference type="InterPro" id="IPR036259">
    <property type="entry name" value="MFS_trans_sf"/>
</dbReference>
<evidence type="ECO:0000313" key="9">
    <source>
        <dbReference type="Proteomes" id="UP001165060"/>
    </source>
</evidence>
<evidence type="ECO:0000256" key="4">
    <source>
        <dbReference type="ARBA" id="ARBA00022692"/>
    </source>
</evidence>